<dbReference type="AlphaFoldDB" id="A0A5B9QX56"/>
<keyword evidence="4" id="KW-1185">Reference proteome</keyword>
<organism evidence="3 4">
    <name type="scientific">Roseimaritima ulvae</name>
    <dbReference type="NCBI Taxonomy" id="980254"/>
    <lineage>
        <taxon>Bacteria</taxon>
        <taxon>Pseudomonadati</taxon>
        <taxon>Planctomycetota</taxon>
        <taxon>Planctomycetia</taxon>
        <taxon>Pirellulales</taxon>
        <taxon>Pirellulaceae</taxon>
        <taxon>Roseimaritima</taxon>
    </lineage>
</organism>
<feature type="domain" description="EF-hand" evidence="2">
    <location>
        <begin position="343"/>
        <end position="378"/>
    </location>
</feature>
<keyword evidence="1" id="KW-0732">Signal</keyword>
<dbReference type="InterPro" id="IPR018247">
    <property type="entry name" value="EF_Hand_1_Ca_BS"/>
</dbReference>
<dbReference type="Pfam" id="PF13202">
    <property type="entry name" value="EF-hand_5"/>
    <property type="match status" value="4"/>
</dbReference>
<dbReference type="Proteomes" id="UP000325286">
    <property type="component" value="Chromosome"/>
</dbReference>
<accession>A0A5B9QX56</accession>
<sequence length="547" mass="61241" precursor="true">MKPKRNPSPKHQRLQVLGRAVLVWLLCTPIATAQAAPSDTHRDPAAGQRDMLLLLPDGPLHLRIHITDNGQTLEQTRADYLTRLVASLDTDQDGKLSRAETTKHPLFVSGRRFQGNAFLDSLRSRRPYTQREIELAVDRAAGQLVAYRQNNALADQDLSVFRTLDQDESGLIDRVEMQLAAARIAARDSDFDQCITFDEFLNDAPQPASGVIVNSLDATPPGAVHSELLRDAAEPILAARLVRRYDADRDAHLTAAELGWTADRCAPLDTDADGKLSMQELNRLATAAPDVSIRLDLSGTSATAMRVDDPAEDIEIARSDLVRLRRNGLMLNIGYRHRDPMAEARTNAAAAFNAIDLDANGYLDREEITEHQRFERYLFDAMDSDEDDRVFADEMQSYVERYTESASTSCQVTLFDTGNGFFQILDGNGDGRISIRELRQCESRLLVIADQNQQLNPSRLTKSYRIEIQRGGVSLFGRVDRPTLETPEALLKPPTGPVWFQRMDRNSDGDLTWDEFLGPRDVFHQLDSDHDDLIDETEATRAMKEAT</sequence>
<dbReference type="RefSeq" id="WP_068141196.1">
    <property type="nucleotide sequence ID" value="NZ_CP042914.1"/>
</dbReference>
<dbReference type="PROSITE" id="PS00018">
    <property type="entry name" value="EF_HAND_1"/>
    <property type="match status" value="4"/>
</dbReference>
<proteinExistence type="predicted"/>
<dbReference type="KEGG" id="rul:UC8_56490"/>
<dbReference type="InterPro" id="IPR002048">
    <property type="entry name" value="EF_hand_dom"/>
</dbReference>
<feature type="signal peptide" evidence="1">
    <location>
        <begin position="1"/>
        <end position="35"/>
    </location>
</feature>
<evidence type="ECO:0000259" key="2">
    <source>
        <dbReference type="PROSITE" id="PS50222"/>
    </source>
</evidence>
<dbReference type="EMBL" id="CP042914">
    <property type="protein sequence ID" value="QEG43598.1"/>
    <property type="molecule type" value="Genomic_DNA"/>
</dbReference>
<reference evidence="3 4" key="1">
    <citation type="submission" date="2019-08" db="EMBL/GenBank/DDBJ databases">
        <title>Deep-cultivation of Planctomycetes and their phenomic and genomic characterization uncovers novel biology.</title>
        <authorList>
            <person name="Wiegand S."/>
            <person name="Jogler M."/>
            <person name="Boedeker C."/>
            <person name="Pinto D."/>
            <person name="Vollmers J."/>
            <person name="Rivas-Marin E."/>
            <person name="Kohn T."/>
            <person name="Peeters S.H."/>
            <person name="Heuer A."/>
            <person name="Rast P."/>
            <person name="Oberbeckmann S."/>
            <person name="Bunk B."/>
            <person name="Jeske O."/>
            <person name="Meyerdierks A."/>
            <person name="Storesund J.E."/>
            <person name="Kallscheuer N."/>
            <person name="Luecker S."/>
            <person name="Lage O.M."/>
            <person name="Pohl T."/>
            <person name="Merkel B.J."/>
            <person name="Hornburger P."/>
            <person name="Mueller R.-W."/>
            <person name="Bruemmer F."/>
            <person name="Labrenz M."/>
            <person name="Spormann A.M."/>
            <person name="Op den Camp H."/>
            <person name="Overmann J."/>
            <person name="Amann R."/>
            <person name="Jetten M.S.M."/>
            <person name="Mascher T."/>
            <person name="Medema M.H."/>
            <person name="Devos D.P."/>
            <person name="Kaster A.-K."/>
            <person name="Ovreas L."/>
            <person name="Rohde M."/>
            <person name="Galperin M.Y."/>
            <person name="Jogler C."/>
        </authorList>
    </citation>
    <scope>NUCLEOTIDE SEQUENCE [LARGE SCALE GENOMIC DNA]</scope>
    <source>
        <strain evidence="3 4">UC8</strain>
    </source>
</reference>
<dbReference type="PANTHER" id="PTHR10827:SF85">
    <property type="entry name" value="CALCIUM-BINDING PROTEIN"/>
    <property type="match status" value="1"/>
</dbReference>
<dbReference type="PROSITE" id="PS50222">
    <property type="entry name" value="EF_HAND_2"/>
    <property type="match status" value="1"/>
</dbReference>
<dbReference type="Gene3D" id="1.10.238.10">
    <property type="entry name" value="EF-hand"/>
    <property type="match status" value="4"/>
</dbReference>
<evidence type="ECO:0000313" key="3">
    <source>
        <dbReference type="EMBL" id="QEG43598.1"/>
    </source>
</evidence>
<dbReference type="GO" id="GO:0005509">
    <property type="term" value="F:calcium ion binding"/>
    <property type="evidence" value="ECO:0007669"/>
    <property type="project" value="InterPro"/>
</dbReference>
<protein>
    <submittedName>
        <fullName evidence="3">Transaldolase/EF-hand domain-containing protein</fullName>
    </submittedName>
</protein>
<dbReference type="InterPro" id="IPR011992">
    <property type="entry name" value="EF-hand-dom_pair"/>
</dbReference>
<dbReference type="PANTHER" id="PTHR10827">
    <property type="entry name" value="RETICULOCALBIN"/>
    <property type="match status" value="1"/>
</dbReference>
<evidence type="ECO:0000256" key="1">
    <source>
        <dbReference type="SAM" id="SignalP"/>
    </source>
</evidence>
<dbReference type="OrthoDB" id="260830at2"/>
<gene>
    <name evidence="3" type="ORF">UC8_56490</name>
</gene>
<evidence type="ECO:0000313" key="4">
    <source>
        <dbReference type="Proteomes" id="UP000325286"/>
    </source>
</evidence>
<name>A0A5B9QX56_9BACT</name>
<dbReference type="SUPFAM" id="SSF47473">
    <property type="entry name" value="EF-hand"/>
    <property type="match status" value="2"/>
</dbReference>
<feature type="chain" id="PRO_5022798566" evidence="1">
    <location>
        <begin position="36"/>
        <end position="547"/>
    </location>
</feature>